<dbReference type="SUPFAM" id="SSF55144">
    <property type="entry name" value="LigT-like"/>
    <property type="match status" value="1"/>
</dbReference>
<name>A0A831RNN9_9GAMM</name>
<organism evidence="5 6">
    <name type="scientific">Sedimenticola thiotaurini</name>
    <dbReference type="NCBI Taxonomy" id="1543721"/>
    <lineage>
        <taxon>Bacteria</taxon>
        <taxon>Pseudomonadati</taxon>
        <taxon>Pseudomonadota</taxon>
        <taxon>Gammaproteobacteria</taxon>
        <taxon>Chromatiales</taxon>
        <taxon>Sedimenticolaceae</taxon>
        <taxon>Sedimenticola</taxon>
    </lineage>
</organism>
<protein>
    <recommendedName>
        <fullName evidence="2">RNA 2',3'-cyclic phosphodiesterase</fullName>
        <shortName evidence="2">RNA 2',3'-CPDase</shortName>
        <ecNumber evidence="2">3.1.4.58</ecNumber>
    </recommendedName>
</protein>
<dbReference type="GO" id="GO:0008664">
    <property type="term" value="F:RNA 2',3'-cyclic 3'-phosphodiesterase activity"/>
    <property type="evidence" value="ECO:0007669"/>
    <property type="project" value="UniProtKB-EC"/>
</dbReference>
<evidence type="ECO:0000256" key="3">
    <source>
        <dbReference type="SAM" id="MobiDB-lite"/>
    </source>
</evidence>
<dbReference type="InterPro" id="IPR004175">
    <property type="entry name" value="RNA_CPDase"/>
</dbReference>
<keyword evidence="1 2" id="KW-0378">Hydrolase</keyword>
<proteinExistence type="inferred from homology"/>
<feature type="active site" description="Proton donor" evidence="2">
    <location>
        <position position="130"/>
    </location>
</feature>
<dbReference type="GO" id="GO:0004113">
    <property type="term" value="F:2',3'-cyclic-nucleotide 3'-phosphodiesterase activity"/>
    <property type="evidence" value="ECO:0007669"/>
    <property type="project" value="InterPro"/>
</dbReference>
<dbReference type="EMBL" id="DRKP01000170">
    <property type="protein sequence ID" value="HEB97457.1"/>
    <property type="molecule type" value="Genomic_DNA"/>
</dbReference>
<feature type="domain" description="Phosphoesterase HXTX" evidence="4">
    <location>
        <begin position="179"/>
        <end position="245"/>
    </location>
</feature>
<accession>A0A831RNN9</accession>
<feature type="compositionally biased region" description="Low complexity" evidence="3">
    <location>
        <begin position="24"/>
        <end position="53"/>
    </location>
</feature>
<feature type="active site" description="Proton acceptor" evidence="2">
    <location>
        <position position="212"/>
    </location>
</feature>
<dbReference type="AlphaFoldDB" id="A0A831RNN9"/>
<sequence length="262" mass="29159">MARSAPRRCGRWWPAPWPTAGPVWRWPSAASPGPAAAPRRSRWGRSGSPGAAATTRSPAGSSTCPAIARGCAGWRWRRPCRGCWTTLTETSPQRLFFALWPDPAVRRALAGLGREAAAGRGRPVHPEDLHLTLVFLGSVAPERLEQVTAAAGRVRFQPFELRLDHYGWWPRPRVLWCAPAEVPPPLPALFGELQRELAACGFAPEKRAYRPHITLARKVSRGRSGTLEEPIRWPVREFVLVSSRTHGDPPRYRVLKKWPADS</sequence>
<dbReference type="InterPro" id="IPR014051">
    <property type="entry name" value="Phosphoesterase_HXTX"/>
</dbReference>
<feature type="short sequence motif" description="HXTX 1" evidence="2">
    <location>
        <begin position="130"/>
        <end position="133"/>
    </location>
</feature>
<comment type="caution">
    <text evidence="5">The sequence shown here is derived from an EMBL/GenBank/DDBJ whole genome shotgun (WGS) entry which is preliminary data.</text>
</comment>
<comment type="similarity">
    <text evidence="2">Belongs to the 2H phosphoesterase superfamily. ThpR family.</text>
</comment>
<evidence type="ECO:0000256" key="1">
    <source>
        <dbReference type="ARBA" id="ARBA00022801"/>
    </source>
</evidence>
<dbReference type="Proteomes" id="UP000886251">
    <property type="component" value="Unassembled WGS sequence"/>
</dbReference>
<dbReference type="Gene3D" id="3.90.1140.10">
    <property type="entry name" value="Cyclic phosphodiesterase"/>
    <property type="match status" value="1"/>
</dbReference>
<evidence type="ECO:0000259" key="4">
    <source>
        <dbReference type="Pfam" id="PF02834"/>
    </source>
</evidence>
<reference evidence="5" key="1">
    <citation type="journal article" date="2020" name="mSystems">
        <title>Genome- and Community-Level Interaction Insights into Carbon Utilization and Element Cycling Functions of Hydrothermarchaeota in Hydrothermal Sediment.</title>
        <authorList>
            <person name="Zhou Z."/>
            <person name="Liu Y."/>
            <person name="Xu W."/>
            <person name="Pan J."/>
            <person name="Luo Z.H."/>
            <person name="Li M."/>
        </authorList>
    </citation>
    <scope>NUCLEOTIDE SEQUENCE [LARGE SCALE GENOMIC DNA]</scope>
    <source>
        <strain evidence="5">HyVt-443</strain>
    </source>
</reference>
<gene>
    <name evidence="5" type="primary">thpR</name>
    <name evidence="5" type="ORF">ENI96_13625</name>
</gene>
<dbReference type="NCBIfam" id="TIGR02258">
    <property type="entry name" value="2_5_ligase"/>
    <property type="match status" value="1"/>
</dbReference>
<evidence type="ECO:0000256" key="2">
    <source>
        <dbReference type="HAMAP-Rule" id="MF_01940"/>
    </source>
</evidence>
<dbReference type="HAMAP" id="MF_01940">
    <property type="entry name" value="RNA_CPDase"/>
    <property type="match status" value="1"/>
</dbReference>
<dbReference type="PANTHER" id="PTHR35561:SF1">
    <property type="entry name" value="RNA 2',3'-CYCLIC PHOSPHODIESTERASE"/>
    <property type="match status" value="1"/>
</dbReference>
<dbReference type="PANTHER" id="PTHR35561">
    <property type="entry name" value="RNA 2',3'-CYCLIC PHOSPHODIESTERASE"/>
    <property type="match status" value="1"/>
</dbReference>
<feature type="domain" description="Phosphoesterase HXTX" evidence="4">
    <location>
        <begin position="104"/>
        <end position="176"/>
    </location>
</feature>
<evidence type="ECO:0000313" key="5">
    <source>
        <dbReference type="EMBL" id="HEB97457.1"/>
    </source>
</evidence>
<evidence type="ECO:0000313" key="6">
    <source>
        <dbReference type="Proteomes" id="UP000886251"/>
    </source>
</evidence>
<feature type="short sequence motif" description="HXTX 2" evidence="2">
    <location>
        <begin position="212"/>
        <end position="215"/>
    </location>
</feature>
<feature type="compositionally biased region" description="Polar residues" evidence="3">
    <location>
        <begin position="54"/>
        <end position="63"/>
    </location>
</feature>
<dbReference type="InterPro" id="IPR009097">
    <property type="entry name" value="Cyclic_Pdiesterase"/>
</dbReference>
<dbReference type="Pfam" id="PF02834">
    <property type="entry name" value="LigT_PEase"/>
    <property type="match status" value="2"/>
</dbReference>
<feature type="region of interest" description="Disordered" evidence="3">
    <location>
        <begin position="23"/>
        <end position="63"/>
    </location>
</feature>
<comment type="function">
    <text evidence="2">Hydrolyzes RNA 2',3'-cyclic phosphodiester to an RNA 2'-phosphomonoester.</text>
</comment>
<comment type="catalytic activity">
    <reaction evidence="2">
        <text>a 3'-end 2',3'-cyclophospho-ribonucleotide-RNA + H2O = a 3'-end 2'-phospho-ribonucleotide-RNA + H(+)</text>
        <dbReference type="Rhea" id="RHEA:11828"/>
        <dbReference type="Rhea" id="RHEA-COMP:10464"/>
        <dbReference type="Rhea" id="RHEA-COMP:17353"/>
        <dbReference type="ChEBI" id="CHEBI:15377"/>
        <dbReference type="ChEBI" id="CHEBI:15378"/>
        <dbReference type="ChEBI" id="CHEBI:83064"/>
        <dbReference type="ChEBI" id="CHEBI:173113"/>
        <dbReference type="EC" id="3.1.4.58"/>
    </reaction>
</comment>
<dbReference type="EC" id="3.1.4.58" evidence="2"/>